<proteinExistence type="predicted"/>
<dbReference type="Proteomes" id="UP001159427">
    <property type="component" value="Unassembled WGS sequence"/>
</dbReference>
<feature type="region of interest" description="Disordered" evidence="1">
    <location>
        <begin position="45"/>
        <end position="72"/>
    </location>
</feature>
<reference evidence="2 3" key="1">
    <citation type="submission" date="2022-05" db="EMBL/GenBank/DDBJ databases">
        <authorList>
            <consortium name="Genoscope - CEA"/>
            <person name="William W."/>
        </authorList>
    </citation>
    <scope>NUCLEOTIDE SEQUENCE [LARGE SCALE GENOMIC DNA]</scope>
</reference>
<gene>
    <name evidence="2" type="ORF">PEVE_00038136</name>
</gene>
<dbReference type="EMBL" id="CALNXI010000064">
    <property type="protein sequence ID" value="CAH3017505.1"/>
    <property type="molecule type" value="Genomic_DNA"/>
</dbReference>
<organism evidence="2 3">
    <name type="scientific">Porites evermanni</name>
    <dbReference type="NCBI Taxonomy" id="104178"/>
    <lineage>
        <taxon>Eukaryota</taxon>
        <taxon>Metazoa</taxon>
        <taxon>Cnidaria</taxon>
        <taxon>Anthozoa</taxon>
        <taxon>Hexacorallia</taxon>
        <taxon>Scleractinia</taxon>
        <taxon>Fungiina</taxon>
        <taxon>Poritidae</taxon>
        <taxon>Porites</taxon>
    </lineage>
</organism>
<protein>
    <submittedName>
        <fullName evidence="2">Uncharacterized protein</fullName>
    </submittedName>
</protein>
<accession>A0ABN8LTJ5</accession>
<keyword evidence="3" id="KW-1185">Reference proteome</keyword>
<name>A0ABN8LTJ5_9CNID</name>
<evidence type="ECO:0000256" key="1">
    <source>
        <dbReference type="SAM" id="MobiDB-lite"/>
    </source>
</evidence>
<evidence type="ECO:0000313" key="2">
    <source>
        <dbReference type="EMBL" id="CAH3017505.1"/>
    </source>
</evidence>
<comment type="caution">
    <text evidence="2">The sequence shown here is derived from an EMBL/GenBank/DDBJ whole genome shotgun (WGS) entry which is preliminary data.</text>
</comment>
<sequence length="142" mass="15954">MKPSLAFAFAFLASVRSNSDEVLLPIDSVQDGKLRQRLEKFIMDESPRKNDTAVGDEQGFEKSPGTEEEKGIKVAGLQQGKKNTAGSSSLKAVRAEQSKTVSSYRMMDNFFRFLTQHGGNADNPELSNYDMNYERFIEDELF</sequence>
<evidence type="ECO:0000313" key="3">
    <source>
        <dbReference type="Proteomes" id="UP001159427"/>
    </source>
</evidence>